<protein>
    <submittedName>
        <fullName evidence="2">DNA polymerase V</fullName>
    </submittedName>
</protein>
<gene>
    <name evidence="2" type="ORF">B1202_16085</name>
</gene>
<comment type="caution">
    <text evidence="2">The sequence shown here is derived from an EMBL/GenBank/DDBJ whole genome shotgun (WGS) entry which is preliminary data.</text>
</comment>
<feature type="domain" description="Peptidase S24/S26A/S26B/S26C" evidence="1">
    <location>
        <begin position="66"/>
        <end position="182"/>
    </location>
</feature>
<evidence type="ECO:0000259" key="1">
    <source>
        <dbReference type="Pfam" id="PF00717"/>
    </source>
</evidence>
<reference evidence="2 3" key="1">
    <citation type="submission" date="2017-02" db="EMBL/GenBank/DDBJ databases">
        <title>Acinetobacter sp. ANC 4945, whole genome shotgun sequencing project.</title>
        <authorList>
            <person name="Radolfova-Krizova L."/>
            <person name="Al Atrouni A."/>
            <person name="Nemec A."/>
        </authorList>
    </citation>
    <scope>NUCLEOTIDE SEQUENCE [LARGE SCALE GENOMIC DNA]</scope>
    <source>
        <strain evidence="2 3">ANC 4945</strain>
    </source>
</reference>
<evidence type="ECO:0000313" key="2">
    <source>
        <dbReference type="EMBL" id="OOV79669.1"/>
    </source>
</evidence>
<dbReference type="InterPro" id="IPR039418">
    <property type="entry name" value="LexA-like"/>
</dbReference>
<dbReference type="Pfam" id="PF00717">
    <property type="entry name" value="Peptidase_S24"/>
    <property type="match status" value="1"/>
</dbReference>
<dbReference type="Proteomes" id="UP000191160">
    <property type="component" value="Unassembled WGS sequence"/>
</dbReference>
<dbReference type="SUPFAM" id="SSF51306">
    <property type="entry name" value="LexA/Signal peptidase"/>
    <property type="match status" value="1"/>
</dbReference>
<dbReference type="InterPro" id="IPR015927">
    <property type="entry name" value="Peptidase_S24_S26A/B/C"/>
</dbReference>
<dbReference type="PANTHER" id="PTHR33516">
    <property type="entry name" value="LEXA REPRESSOR"/>
    <property type="match status" value="1"/>
</dbReference>
<evidence type="ECO:0000313" key="3">
    <source>
        <dbReference type="Proteomes" id="UP000191160"/>
    </source>
</evidence>
<accession>A0A1T1GPY7</accession>
<sequence>MTSNHGGSRQGSGRKALYEEPTKVIRVPESKVIEIKHFLAESKKPIFNDVASITQVDPTTFMRIPLASEKVSAGFPSPAQDYIEQTLDMNEHLIKNEAATFVVTVSSQSMLGAGIDINDELVVDRSLEAKHEDIVVVWIDNEFTVKRLMIEEGKNRWLKAENPDYPNIHFHDGQEVVVWGVVTFVLKSFKKHK</sequence>
<dbReference type="PANTHER" id="PTHR33516:SF2">
    <property type="entry name" value="LEXA REPRESSOR-RELATED"/>
    <property type="match status" value="1"/>
</dbReference>
<proteinExistence type="predicted"/>
<organism evidence="2 3">
    <name type="scientific">Acinetobacter amyesii</name>
    <dbReference type="NCBI Taxonomy" id="2942470"/>
    <lineage>
        <taxon>Bacteria</taxon>
        <taxon>Pseudomonadati</taxon>
        <taxon>Pseudomonadota</taxon>
        <taxon>Gammaproteobacteria</taxon>
        <taxon>Moraxellales</taxon>
        <taxon>Moraxellaceae</taxon>
        <taxon>Acinetobacter</taxon>
    </lineage>
</organism>
<dbReference type="InterPro" id="IPR036286">
    <property type="entry name" value="LexA/Signal_pep-like_sf"/>
</dbReference>
<dbReference type="RefSeq" id="WP_078191605.1">
    <property type="nucleotide sequence ID" value="NZ_JAMCOZ010000011.1"/>
</dbReference>
<dbReference type="Gene3D" id="2.10.109.10">
    <property type="entry name" value="Umud Fragment, subunit A"/>
    <property type="match status" value="1"/>
</dbReference>
<name>A0A1T1GPY7_9GAMM</name>
<keyword evidence="3" id="KW-1185">Reference proteome</keyword>
<dbReference type="InterPro" id="IPR050077">
    <property type="entry name" value="LexA_repressor"/>
</dbReference>
<dbReference type="EMBL" id="MVKX01000013">
    <property type="protein sequence ID" value="OOV79669.1"/>
    <property type="molecule type" value="Genomic_DNA"/>
</dbReference>
<dbReference type="CDD" id="cd06529">
    <property type="entry name" value="S24_LexA-like"/>
    <property type="match status" value="1"/>
</dbReference>
<dbReference type="AlphaFoldDB" id="A0A1T1GPY7"/>
<dbReference type="NCBIfam" id="NF007621">
    <property type="entry name" value="PRK10276.1"/>
    <property type="match status" value="1"/>
</dbReference>